<gene>
    <name evidence="1" type="ORF">ACFPTN_07515</name>
</gene>
<accession>A0ABW1APR7</accession>
<evidence type="ECO:0000313" key="1">
    <source>
        <dbReference type="EMBL" id="MFC5769220.1"/>
    </source>
</evidence>
<proteinExistence type="predicted"/>
<dbReference type="InterPro" id="IPR008619">
    <property type="entry name" value="Filamentous_hemagglutn_rpt"/>
</dbReference>
<reference evidence="2" key="1">
    <citation type="journal article" date="2019" name="Int. J. Syst. Evol. Microbiol.">
        <title>The Global Catalogue of Microorganisms (GCM) 10K type strain sequencing project: providing services to taxonomists for standard genome sequencing and annotation.</title>
        <authorList>
            <consortium name="The Broad Institute Genomics Platform"/>
            <consortium name="The Broad Institute Genome Sequencing Center for Infectious Disease"/>
            <person name="Wu L."/>
            <person name="Ma J."/>
        </authorList>
    </citation>
    <scope>NUCLEOTIDE SEQUENCE [LARGE SCALE GENOMIC DNA]</scope>
    <source>
        <strain evidence="2">SHR3</strain>
    </source>
</reference>
<protein>
    <recommendedName>
        <fullName evidence="3">Filamentous hemagglutinin</fullName>
    </recommendedName>
</protein>
<dbReference type="NCBIfam" id="TIGR01731">
    <property type="entry name" value="fil_hemag_20aa"/>
    <property type="match status" value="7"/>
</dbReference>
<dbReference type="InterPro" id="IPR010069">
    <property type="entry name" value="CdiA_FHA1_rpt"/>
</dbReference>
<name>A0ABW1APR7_9RHOO</name>
<feature type="non-terminal residue" evidence="1">
    <location>
        <position position="234"/>
    </location>
</feature>
<evidence type="ECO:0008006" key="3">
    <source>
        <dbReference type="Google" id="ProtNLM"/>
    </source>
</evidence>
<feature type="non-terminal residue" evidence="1">
    <location>
        <position position="1"/>
    </location>
</feature>
<sequence>LDSDGTLTLSAVRIDNLGGTLSSAGDLRVSASGALSNAGGYLLTDAALRLRSAGLDNREGRIAAKGALDLGTGAVDNTRGHLTAGGRLDLVAGALTNTAGRIASAGPLALSASGLLQPGGELFSQRALTLDLHGGDLDNDDGLIRAPDALVLQHLGAVRNRGGEIASAAGFELAATALDNAQGRLLSEAGLALRIDGRLGNAHGLISASRLALAAGRLDNAGGTLHARGELGLT</sequence>
<dbReference type="Proteomes" id="UP001595974">
    <property type="component" value="Unassembled WGS sequence"/>
</dbReference>
<organism evidence="1 2">
    <name type="scientific">Thauera sinica</name>
    <dbReference type="NCBI Taxonomy" id="2665146"/>
    <lineage>
        <taxon>Bacteria</taxon>
        <taxon>Pseudomonadati</taxon>
        <taxon>Pseudomonadota</taxon>
        <taxon>Betaproteobacteria</taxon>
        <taxon>Rhodocyclales</taxon>
        <taxon>Zoogloeaceae</taxon>
        <taxon>Thauera</taxon>
    </lineage>
</organism>
<dbReference type="RefSeq" id="WP_385961105.1">
    <property type="nucleotide sequence ID" value="NZ_JBHSOG010000025.1"/>
</dbReference>
<evidence type="ECO:0000313" key="2">
    <source>
        <dbReference type="Proteomes" id="UP001595974"/>
    </source>
</evidence>
<dbReference type="EMBL" id="JBHSOG010000025">
    <property type="protein sequence ID" value="MFC5769220.1"/>
    <property type="molecule type" value="Genomic_DNA"/>
</dbReference>
<comment type="caution">
    <text evidence="1">The sequence shown here is derived from an EMBL/GenBank/DDBJ whole genome shotgun (WGS) entry which is preliminary data.</text>
</comment>
<dbReference type="Pfam" id="PF05594">
    <property type="entry name" value="Fil_haemagg"/>
    <property type="match status" value="2"/>
</dbReference>
<keyword evidence="2" id="KW-1185">Reference proteome</keyword>